<dbReference type="Proteomes" id="UP000054196">
    <property type="component" value="Unassembled WGS sequence"/>
</dbReference>
<dbReference type="SUPFAM" id="SSF53474">
    <property type="entry name" value="alpha/beta-Hydrolases"/>
    <property type="match status" value="1"/>
</dbReference>
<dbReference type="RefSeq" id="XP_007387592.1">
    <property type="nucleotide sequence ID" value="XM_007387530.1"/>
</dbReference>
<dbReference type="AlphaFoldDB" id="R7S5D8"/>
<dbReference type="InterPro" id="IPR000073">
    <property type="entry name" value="AB_hydrolase_1"/>
</dbReference>
<dbReference type="eggNOG" id="ENOG502S7G9">
    <property type="taxonomic scope" value="Eukaryota"/>
</dbReference>
<dbReference type="PANTHER" id="PTHR43039">
    <property type="entry name" value="ESTERASE-RELATED"/>
    <property type="match status" value="1"/>
</dbReference>
<feature type="domain" description="AB hydrolase-1" evidence="2">
    <location>
        <begin position="259"/>
        <end position="491"/>
    </location>
</feature>
<dbReference type="InterPro" id="IPR011008">
    <property type="entry name" value="Dimeric_a/b-barrel"/>
</dbReference>
<evidence type="ECO:0000259" key="2">
    <source>
        <dbReference type="Pfam" id="PF00561"/>
    </source>
</evidence>
<name>R7S5D8_PUNST</name>
<evidence type="ECO:0000313" key="4">
    <source>
        <dbReference type="Proteomes" id="UP000054196"/>
    </source>
</evidence>
<protein>
    <submittedName>
        <fullName evidence="3">Alpha/beta-hydrolase</fullName>
    </submittedName>
</protein>
<dbReference type="GeneID" id="18885561"/>
<proteinExistence type="inferred from homology"/>
<comment type="similarity">
    <text evidence="1">Belongs to the AB hydrolase superfamily.</text>
</comment>
<sequence>MTITHVDPQALLYVLSHPKESETEFHDWYNNEHGPARLCLPYFSNGYRYKANDGQTPEWLATYDIEDVNKLEEESYKQLRESRSERETRVIEQEIEILDRRMYTLVSSRGTAVPEPGSILVAVAIDVENEHEEDFDRWYEEEHIDLLSQVPGWQRTRRFKLFSATGEGTPALKHLALHDYRAHNGLDGPEHARATSTPWRTRVMNTVRASYRRTYALSYIFSPGARDLSTSPVIDSIVPSHDGTSLHYLLEGNPDPDAPTLVFSNSLMTDLRMWDALVDLIKAQFPQYRLLRYDTRGHGRSMLLPDVPADFDALADDIAALLRSIRVSKAHAVIGVSMGGVTVLNFALRHPDRLNCFVAADCNVASSPANSKAWAERVQLAEERGMSALADSTVQRWFTPSSVSTSPPALDDVRRQISETPLAGFKSGAGALSDYGLRGRLGELQVPGLFVVGAEDGALPAAMGEYVASVPTSVGLVQIPETGHLPMVEKPAVFLDAIRPFLVAQT</sequence>
<dbReference type="InterPro" id="IPR029058">
    <property type="entry name" value="AB_hydrolase_fold"/>
</dbReference>
<accession>R7S5D8</accession>
<dbReference type="Gene3D" id="3.40.50.1820">
    <property type="entry name" value="alpha/beta hydrolase"/>
    <property type="match status" value="1"/>
</dbReference>
<dbReference type="EMBL" id="JH687551">
    <property type="protein sequence ID" value="EIN05189.1"/>
    <property type="molecule type" value="Genomic_DNA"/>
</dbReference>
<keyword evidence="4" id="KW-1185">Reference proteome</keyword>
<dbReference type="PRINTS" id="PR00111">
    <property type="entry name" value="ABHYDROLASE"/>
</dbReference>
<dbReference type="KEGG" id="psq:PUNSTDRAFT_75235"/>
<dbReference type="OrthoDB" id="2851338at2759"/>
<evidence type="ECO:0000313" key="3">
    <source>
        <dbReference type="EMBL" id="EIN05189.1"/>
    </source>
</evidence>
<gene>
    <name evidence="3" type="ORF">PUNSTDRAFT_75235</name>
</gene>
<evidence type="ECO:0000256" key="1">
    <source>
        <dbReference type="ARBA" id="ARBA00008645"/>
    </source>
</evidence>
<reference evidence="4" key="1">
    <citation type="journal article" date="2012" name="Science">
        <title>The Paleozoic origin of enzymatic lignin decomposition reconstructed from 31 fungal genomes.</title>
        <authorList>
            <person name="Floudas D."/>
            <person name="Binder M."/>
            <person name="Riley R."/>
            <person name="Barry K."/>
            <person name="Blanchette R.A."/>
            <person name="Henrissat B."/>
            <person name="Martinez A.T."/>
            <person name="Otillar R."/>
            <person name="Spatafora J.W."/>
            <person name="Yadav J.S."/>
            <person name="Aerts A."/>
            <person name="Benoit I."/>
            <person name="Boyd A."/>
            <person name="Carlson A."/>
            <person name="Copeland A."/>
            <person name="Coutinho P.M."/>
            <person name="de Vries R.P."/>
            <person name="Ferreira P."/>
            <person name="Findley K."/>
            <person name="Foster B."/>
            <person name="Gaskell J."/>
            <person name="Glotzer D."/>
            <person name="Gorecki P."/>
            <person name="Heitman J."/>
            <person name="Hesse C."/>
            <person name="Hori C."/>
            <person name="Igarashi K."/>
            <person name="Jurgens J.A."/>
            <person name="Kallen N."/>
            <person name="Kersten P."/>
            <person name="Kohler A."/>
            <person name="Kuees U."/>
            <person name="Kumar T.K.A."/>
            <person name="Kuo A."/>
            <person name="LaButti K."/>
            <person name="Larrondo L.F."/>
            <person name="Lindquist E."/>
            <person name="Ling A."/>
            <person name="Lombard V."/>
            <person name="Lucas S."/>
            <person name="Lundell T."/>
            <person name="Martin R."/>
            <person name="McLaughlin D.J."/>
            <person name="Morgenstern I."/>
            <person name="Morin E."/>
            <person name="Murat C."/>
            <person name="Nagy L.G."/>
            <person name="Nolan M."/>
            <person name="Ohm R.A."/>
            <person name="Patyshakuliyeva A."/>
            <person name="Rokas A."/>
            <person name="Ruiz-Duenas F.J."/>
            <person name="Sabat G."/>
            <person name="Salamov A."/>
            <person name="Samejima M."/>
            <person name="Schmutz J."/>
            <person name="Slot J.C."/>
            <person name="St John F."/>
            <person name="Stenlid J."/>
            <person name="Sun H."/>
            <person name="Sun S."/>
            <person name="Syed K."/>
            <person name="Tsang A."/>
            <person name="Wiebenga A."/>
            <person name="Young D."/>
            <person name="Pisabarro A."/>
            <person name="Eastwood D.C."/>
            <person name="Martin F."/>
            <person name="Cullen D."/>
            <person name="Grigoriev I.V."/>
            <person name="Hibbett D.S."/>
        </authorList>
    </citation>
    <scope>NUCLEOTIDE SEQUENCE [LARGE SCALE GENOMIC DNA]</scope>
    <source>
        <strain evidence="4">HHB-11173 SS5</strain>
    </source>
</reference>
<dbReference type="OMA" id="DWYNTEH"/>
<dbReference type="HOGENOM" id="CLU_021595_0_0_1"/>
<dbReference type="Pfam" id="PF00561">
    <property type="entry name" value="Abhydrolase_1"/>
    <property type="match status" value="1"/>
</dbReference>
<keyword evidence="3" id="KW-0378">Hydrolase</keyword>
<dbReference type="SUPFAM" id="SSF54909">
    <property type="entry name" value="Dimeric alpha+beta barrel"/>
    <property type="match status" value="1"/>
</dbReference>
<dbReference type="GO" id="GO:0016787">
    <property type="term" value="F:hydrolase activity"/>
    <property type="evidence" value="ECO:0007669"/>
    <property type="project" value="UniProtKB-KW"/>
</dbReference>
<organism evidence="3 4">
    <name type="scientific">Punctularia strigosozonata (strain HHB-11173)</name>
    <name type="common">White-rot fungus</name>
    <dbReference type="NCBI Taxonomy" id="741275"/>
    <lineage>
        <taxon>Eukaryota</taxon>
        <taxon>Fungi</taxon>
        <taxon>Dikarya</taxon>
        <taxon>Basidiomycota</taxon>
        <taxon>Agaricomycotina</taxon>
        <taxon>Agaricomycetes</taxon>
        <taxon>Corticiales</taxon>
        <taxon>Punctulariaceae</taxon>
        <taxon>Punctularia</taxon>
    </lineage>
</organism>